<dbReference type="Gene3D" id="1.10.10.10">
    <property type="entry name" value="Winged helix-like DNA-binding domain superfamily/Winged helix DNA-binding domain"/>
    <property type="match status" value="1"/>
</dbReference>
<dbReference type="PANTHER" id="PTHR30154:SF34">
    <property type="entry name" value="TRANSCRIPTIONAL REGULATOR AZLB"/>
    <property type="match status" value="1"/>
</dbReference>
<evidence type="ECO:0000256" key="2">
    <source>
        <dbReference type="ARBA" id="ARBA00023125"/>
    </source>
</evidence>
<dbReference type="InterPro" id="IPR019888">
    <property type="entry name" value="Tscrpt_reg_AsnC-like"/>
</dbReference>
<dbReference type="InterPro" id="IPR000485">
    <property type="entry name" value="AsnC-type_HTH_dom"/>
</dbReference>
<dbReference type="SUPFAM" id="SSF46785">
    <property type="entry name" value="Winged helix' DNA-binding domain"/>
    <property type="match status" value="1"/>
</dbReference>
<comment type="caution">
    <text evidence="5">The sequence shown here is derived from an EMBL/GenBank/DDBJ whole genome shotgun (WGS) entry which is preliminary data.</text>
</comment>
<dbReference type="GO" id="GO:0043200">
    <property type="term" value="P:response to amino acid"/>
    <property type="evidence" value="ECO:0007669"/>
    <property type="project" value="TreeGrafter"/>
</dbReference>
<evidence type="ECO:0000313" key="5">
    <source>
        <dbReference type="EMBL" id="MCL9816322.1"/>
    </source>
</evidence>
<evidence type="ECO:0000313" key="6">
    <source>
        <dbReference type="Proteomes" id="UP001203207"/>
    </source>
</evidence>
<dbReference type="GO" id="GO:0043565">
    <property type="term" value="F:sequence-specific DNA binding"/>
    <property type="evidence" value="ECO:0007669"/>
    <property type="project" value="InterPro"/>
</dbReference>
<gene>
    <name evidence="5" type="ORF">AArcSt2_05125</name>
</gene>
<dbReference type="AlphaFoldDB" id="A0AAE3FVF1"/>
<feature type="domain" description="HTH asnC-type" evidence="4">
    <location>
        <begin position="1"/>
        <end position="52"/>
    </location>
</feature>
<dbReference type="InterPro" id="IPR036388">
    <property type="entry name" value="WH-like_DNA-bd_sf"/>
</dbReference>
<dbReference type="Proteomes" id="UP001203207">
    <property type="component" value="Unassembled WGS sequence"/>
</dbReference>
<keyword evidence="1" id="KW-0805">Transcription regulation</keyword>
<keyword evidence="3" id="KW-0804">Transcription</keyword>
<evidence type="ECO:0000259" key="4">
    <source>
        <dbReference type="PROSITE" id="PS50956"/>
    </source>
</evidence>
<dbReference type="PROSITE" id="PS50956">
    <property type="entry name" value="HTH_ASNC_2"/>
    <property type="match status" value="1"/>
</dbReference>
<evidence type="ECO:0000256" key="3">
    <source>
        <dbReference type="ARBA" id="ARBA00023163"/>
    </source>
</evidence>
<reference evidence="5" key="2">
    <citation type="submission" date="2022-02" db="EMBL/GenBank/DDBJ databases">
        <authorList>
            <person name="Elcheninov A.G."/>
            <person name="Sorokin D.Y."/>
            <person name="Kublanov I.V."/>
        </authorList>
    </citation>
    <scope>NUCLEOTIDE SEQUENCE</scope>
    <source>
        <strain evidence="5">AArc-St2</strain>
    </source>
</reference>
<organism evidence="5 6">
    <name type="scientific">Natronocalculus amylovorans</name>
    <dbReference type="NCBI Taxonomy" id="2917812"/>
    <lineage>
        <taxon>Archaea</taxon>
        <taxon>Methanobacteriati</taxon>
        <taxon>Methanobacteriota</taxon>
        <taxon>Stenosarchaea group</taxon>
        <taxon>Halobacteria</taxon>
        <taxon>Halobacteriales</taxon>
        <taxon>Haloferacaceae</taxon>
        <taxon>Natronocalculus</taxon>
    </lineage>
</organism>
<protein>
    <submittedName>
        <fullName evidence="5">Lrp/AsnC family transcriptional regulator</fullName>
    </submittedName>
</protein>
<keyword evidence="6" id="KW-1185">Reference proteome</keyword>
<dbReference type="InterPro" id="IPR036390">
    <property type="entry name" value="WH_DNA-bd_sf"/>
</dbReference>
<accession>A0AAE3FVF1</accession>
<dbReference type="EMBL" id="JAKRVX010000002">
    <property type="protein sequence ID" value="MCL9816322.1"/>
    <property type="molecule type" value="Genomic_DNA"/>
</dbReference>
<dbReference type="GO" id="GO:0005829">
    <property type="term" value="C:cytosol"/>
    <property type="evidence" value="ECO:0007669"/>
    <property type="project" value="TreeGrafter"/>
</dbReference>
<proteinExistence type="predicted"/>
<dbReference type="SMART" id="SM00344">
    <property type="entry name" value="HTH_ASNC"/>
    <property type="match status" value="1"/>
</dbReference>
<sequence>MDDARHASPPDLANELDVTAATIRNRITNLEAEQIITGYHAAIDFEAADGSLTNIYLCNAPIAERESFGSKVKAVPGVINVRELMTGRRNLHVLAIGEDIHDLRRIARAISSLGIEIEDEELVQSETSLPYAPYGPDKRERHIDVVNEVESSVLFAERPQKQSLLDRLFG</sequence>
<keyword evidence="2" id="KW-0238">DNA-binding</keyword>
<reference evidence="5" key="1">
    <citation type="journal article" date="2022" name="Syst. Appl. Microbiol.">
        <title>Natronocalculus amylovorans gen. nov., sp. nov., and Natranaeroarchaeum aerophilus sp. nov., dominant culturable amylolytic natronoarchaea from hypersaline soda lakes in southwestern Siberia.</title>
        <authorList>
            <person name="Sorokin D.Y."/>
            <person name="Elcheninov A.G."/>
            <person name="Khizhniak T.V."/>
            <person name="Koenen M."/>
            <person name="Bale N.J."/>
            <person name="Damste J.S.S."/>
            <person name="Kublanov I.V."/>
        </authorList>
    </citation>
    <scope>NUCLEOTIDE SEQUENCE</scope>
    <source>
        <strain evidence="5">AArc-St2</strain>
    </source>
</reference>
<dbReference type="PANTHER" id="PTHR30154">
    <property type="entry name" value="LEUCINE-RESPONSIVE REGULATORY PROTEIN"/>
    <property type="match status" value="1"/>
</dbReference>
<evidence type="ECO:0000256" key="1">
    <source>
        <dbReference type="ARBA" id="ARBA00023015"/>
    </source>
</evidence>
<name>A0AAE3FVF1_9EURY</name>